<name>A0ABW3ZLH1_9RHOB</name>
<dbReference type="PANTHER" id="PTHR30469">
    <property type="entry name" value="MULTIDRUG RESISTANCE PROTEIN MDTA"/>
    <property type="match status" value="1"/>
</dbReference>
<dbReference type="Proteomes" id="UP001597135">
    <property type="component" value="Unassembled WGS sequence"/>
</dbReference>
<proteinExistence type="predicted"/>
<dbReference type="PANTHER" id="PTHR30469:SF15">
    <property type="entry name" value="HLYD FAMILY OF SECRETION PROTEINS"/>
    <property type="match status" value="1"/>
</dbReference>
<evidence type="ECO:0000259" key="2">
    <source>
        <dbReference type="Pfam" id="PF25989"/>
    </source>
</evidence>
<dbReference type="Gene3D" id="6.10.140.1990">
    <property type="match status" value="1"/>
</dbReference>
<dbReference type="EMBL" id="JBHTMU010000034">
    <property type="protein sequence ID" value="MFD1343920.1"/>
    <property type="molecule type" value="Genomic_DNA"/>
</dbReference>
<organism evidence="3 4">
    <name type="scientific">Litorisediminicola beolgyonensis</name>
    <dbReference type="NCBI Taxonomy" id="1173614"/>
    <lineage>
        <taxon>Bacteria</taxon>
        <taxon>Pseudomonadati</taxon>
        <taxon>Pseudomonadota</taxon>
        <taxon>Alphaproteobacteria</taxon>
        <taxon>Rhodobacterales</taxon>
        <taxon>Paracoccaceae</taxon>
        <taxon>Litorisediminicola</taxon>
    </lineage>
</organism>
<evidence type="ECO:0000313" key="4">
    <source>
        <dbReference type="Proteomes" id="UP001597135"/>
    </source>
</evidence>
<evidence type="ECO:0000313" key="3">
    <source>
        <dbReference type="EMBL" id="MFD1343920.1"/>
    </source>
</evidence>
<keyword evidence="1" id="KW-0175">Coiled coil</keyword>
<protein>
    <submittedName>
        <fullName evidence="3">Efflux RND transporter periplasmic adaptor subunit</fullName>
    </submittedName>
</protein>
<feature type="domain" description="YknX-like C-terminal permuted SH3-like" evidence="2">
    <location>
        <begin position="331"/>
        <end position="393"/>
    </location>
</feature>
<dbReference type="Pfam" id="PF25989">
    <property type="entry name" value="YknX_C"/>
    <property type="match status" value="1"/>
</dbReference>
<accession>A0ABW3ZLH1</accession>
<gene>
    <name evidence="3" type="ORF">ACFQ4E_15940</name>
</gene>
<comment type="caution">
    <text evidence="3">The sequence shown here is derived from an EMBL/GenBank/DDBJ whole genome shotgun (WGS) entry which is preliminary data.</text>
</comment>
<dbReference type="InterPro" id="IPR058637">
    <property type="entry name" value="YknX-like_C"/>
</dbReference>
<reference evidence="4" key="1">
    <citation type="journal article" date="2019" name="Int. J. Syst. Evol. Microbiol.">
        <title>The Global Catalogue of Microorganisms (GCM) 10K type strain sequencing project: providing services to taxonomists for standard genome sequencing and annotation.</title>
        <authorList>
            <consortium name="The Broad Institute Genomics Platform"/>
            <consortium name="The Broad Institute Genome Sequencing Center for Infectious Disease"/>
            <person name="Wu L."/>
            <person name="Ma J."/>
        </authorList>
    </citation>
    <scope>NUCLEOTIDE SEQUENCE [LARGE SCALE GENOMIC DNA]</scope>
    <source>
        <strain evidence="4">CCUG 62953</strain>
    </source>
</reference>
<evidence type="ECO:0000256" key="1">
    <source>
        <dbReference type="ARBA" id="ARBA00023054"/>
    </source>
</evidence>
<dbReference type="InterPro" id="IPR030190">
    <property type="entry name" value="MacA_alpha-hairpin_sf"/>
</dbReference>
<dbReference type="Gene3D" id="2.40.420.20">
    <property type="match status" value="1"/>
</dbReference>
<dbReference type="RefSeq" id="WP_386805279.1">
    <property type="nucleotide sequence ID" value="NZ_JBHTMU010000034.1"/>
</dbReference>
<keyword evidence="4" id="KW-1185">Reference proteome</keyword>
<sequence length="404" mass="43158">MAQTHRNIVLAGLGLAVVAGLAFVTFRPEPVPVDLHTVTRSDFEITVDVDGQTRVAEIYEIAAPISGMALRAPVSVGDPVVAGETVVAQVEPSLPGLLDARTRLQAEAHVREMEAALNVARSDQTKAQEDLTYAQSQYDRIALLVERNVASITQLESAHQRRAIADAAVAAAEARIAQATSGLDAARAALVDMTSDAGGAVCCVPILAPADGVILEIDTVSARPVTAGTRLLSLGDPRQLEIVADILSSDAVRLPPKARARVERWGGAPLDARLVRIDPAARTKISALGIEEQRVDAIFEITSPPETFQQLGHGFAVFLRVIEYEEADAMLIPLSAAFRSGDGWSVFRAEEDRVVRVPVTIGRRNGRYATVTGGLEDGDRVVTHPSRDLEDGALFVERSTFGDL</sequence>